<name>A0ABX7M8M2_9RHOO</name>
<dbReference type="Proteomes" id="UP000663570">
    <property type="component" value="Chromosome"/>
</dbReference>
<feature type="signal peptide" evidence="1">
    <location>
        <begin position="1"/>
        <end position="22"/>
    </location>
</feature>
<dbReference type="PANTHER" id="PTHR35936">
    <property type="entry name" value="MEMBRANE-BOUND LYTIC MUREIN TRANSGLYCOSYLASE F"/>
    <property type="match status" value="1"/>
</dbReference>
<dbReference type="SUPFAM" id="SSF53850">
    <property type="entry name" value="Periplasmic binding protein-like II"/>
    <property type="match status" value="1"/>
</dbReference>
<reference evidence="2 3" key="1">
    <citation type="submission" date="2021-02" db="EMBL/GenBank/DDBJ databases">
        <title>Niveibacterium changnyeongensis HC41.</title>
        <authorList>
            <person name="Kang M."/>
        </authorList>
    </citation>
    <scope>NUCLEOTIDE SEQUENCE [LARGE SCALE GENOMIC DNA]</scope>
    <source>
        <strain evidence="2 3">HC41</strain>
    </source>
</reference>
<organism evidence="2 3">
    <name type="scientific">Niveibacterium microcysteis</name>
    <dbReference type="NCBI Taxonomy" id="2811415"/>
    <lineage>
        <taxon>Bacteria</taxon>
        <taxon>Pseudomonadati</taxon>
        <taxon>Pseudomonadota</taxon>
        <taxon>Betaproteobacteria</taxon>
        <taxon>Rhodocyclales</taxon>
        <taxon>Rhodocyclaceae</taxon>
        <taxon>Niveibacterium</taxon>
    </lineage>
</organism>
<dbReference type="EMBL" id="CP071060">
    <property type="protein sequence ID" value="QSI77251.1"/>
    <property type="molecule type" value="Genomic_DNA"/>
</dbReference>
<keyword evidence="1" id="KW-0732">Signal</keyword>
<sequence>MSLHRNLRALLLCCALASPACAADRIVFAVTAENHLPIAEIQGDTLKSGLLKDIGDALAARIGRTPEYRVLPSKRLDAALTTGEVDVACNQTPAWRSAVLIWTVPLFQDRGWLVVRNSQPPVRRMEELAGRRVGMVQGYVYVDPPPAVQARLERDDAPSMRANIEKFLRGYNDYALVKN</sequence>
<evidence type="ECO:0000256" key="1">
    <source>
        <dbReference type="SAM" id="SignalP"/>
    </source>
</evidence>
<evidence type="ECO:0000313" key="2">
    <source>
        <dbReference type="EMBL" id="QSI77251.1"/>
    </source>
</evidence>
<keyword evidence="3" id="KW-1185">Reference proteome</keyword>
<evidence type="ECO:0000313" key="3">
    <source>
        <dbReference type="Proteomes" id="UP000663570"/>
    </source>
</evidence>
<gene>
    <name evidence="2" type="ORF">JY500_00950</name>
</gene>
<dbReference type="PANTHER" id="PTHR35936:SF6">
    <property type="entry name" value="AMINO ACID ABC TRANSPORTER SUBSTRATE-BINDING PAAT FAMILY PROTEIN"/>
    <property type="match status" value="1"/>
</dbReference>
<accession>A0ABX7M8M2</accession>
<dbReference type="Gene3D" id="3.40.190.10">
    <property type="entry name" value="Periplasmic binding protein-like II"/>
    <property type="match status" value="2"/>
</dbReference>
<protein>
    <submittedName>
        <fullName evidence="2">Transporter substrate-binding domain-containing protein</fullName>
    </submittedName>
</protein>
<feature type="chain" id="PRO_5046837881" evidence="1">
    <location>
        <begin position="23"/>
        <end position="179"/>
    </location>
</feature>
<dbReference type="RefSeq" id="WP_206254753.1">
    <property type="nucleotide sequence ID" value="NZ_CP071060.1"/>
</dbReference>
<proteinExistence type="predicted"/>